<dbReference type="Pfam" id="PF01522">
    <property type="entry name" value="Polysacc_deac_1"/>
    <property type="match status" value="1"/>
</dbReference>
<evidence type="ECO:0000259" key="3">
    <source>
        <dbReference type="PROSITE" id="PS51677"/>
    </source>
</evidence>
<evidence type="ECO:0000256" key="1">
    <source>
        <dbReference type="SAM" id="MobiDB-lite"/>
    </source>
</evidence>
<accession>A0ABR7MTA9</accession>
<keyword evidence="2" id="KW-1133">Transmembrane helix</keyword>
<organism evidence="4 5">
    <name type="scientific">Jutongia hominis</name>
    <dbReference type="NCBI Taxonomy" id="2763664"/>
    <lineage>
        <taxon>Bacteria</taxon>
        <taxon>Bacillati</taxon>
        <taxon>Bacillota</taxon>
        <taxon>Clostridia</taxon>
        <taxon>Lachnospirales</taxon>
        <taxon>Lachnospiraceae</taxon>
        <taxon>Jutongia</taxon>
    </lineage>
</organism>
<evidence type="ECO:0000313" key="4">
    <source>
        <dbReference type="EMBL" id="MBC8557041.1"/>
    </source>
</evidence>
<protein>
    <submittedName>
        <fullName evidence="4">Polysaccharide deacetylase family protein</fullName>
    </submittedName>
</protein>
<keyword evidence="2" id="KW-0472">Membrane</keyword>
<evidence type="ECO:0000313" key="5">
    <source>
        <dbReference type="Proteomes" id="UP000637513"/>
    </source>
</evidence>
<dbReference type="RefSeq" id="WP_249303934.1">
    <property type="nucleotide sequence ID" value="NZ_JACRSW010000016.1"/>
</dbReference>
<feature type="transmembrane region" description="Helical" evidence="2">
    <location>
        <begin position="12"/>
        <end position="33"/>
    </location>
</feature>
<keyword evidence="5" id="KW-1185">Reference proteome</keyword>
<feature type="domain" description="NodB homology" evidence="3">
    <location>
        <begin position="153"/>
        <end position="334"/>
    </location>
</feature>
<dbReference type="SUPFAM" id="SSF88713">
    <property type="entry name" value="Glycoside hydrolase/deacetylase"/>
    <property type="match status" value="1"/>
</dbReference>
<reference evidence="4 5" key="1">
    <citation type="submission" date="2020-08" db="EMBL/GenBank/DDBJ databases">
        <title>Genome public.</title>
        <authorList>
            <person name="Liu C."/>
            <person name="Sun Q."/>
        </authorList>
    </citation>
    <scope>NUCLEOTIDE SEQUENCE [LARGE SCALE GENOMIC DNA]</scope>
    <source>
        <strain evidence="4 5">BX3</strain>
    </source>
</reference>
<proteinExistence type="predicted"/>
<dbReference type="Gene3D" id="3.20.20.370">
    <property type="entry name" value="Glycoside hydrolase/deacetylase"/>
    <property type="match status" value="1"/>
</dbReference>
<comment type="caution">
    <text evidence="4">The sequence shown here is derived from an EMBL/GenBank/DDBJ whole genome shotgun (WGS) entry which is preliminary data.</text>
</comment>
<name>A0ABR7MTA9_9FIRM</name>
<sequence length="340" mass="38415">MDYTRIMRKENVLRKCMIGLVGVQAGLTLFAAVTTVGQKNKSSIDQKATQAVTVESKQSANEKENPKSDKKHAIKEKADVNNKDAVPTPDATVLPATQAGKMTKKTNYKKYSNTSIGWGVSMHADHTTPGGNVPKGISLKKYQAYYVGNTKEKVMYLTFDCGYEGGYTRKILKTLKKENLKAIFFVTKPFIEENPKLVKKMKKEGHLVGNHTCTHPQLSKCNVAKIRKEINDCAKTMKKLTGYNMDAFIRPPEGVYSLRALKVIKDMGYKTILWSIAYYDYDPQNQPSVDYVVNKFKTYYHKGAIPLLHIVSKADCEALPKIIRLMHSKKYHFKTLNELD</sequence>
<dbReference type="EMBL" id="JACRSW010000016">
    <property type="protein sequence ID" value="MBC8557041.1"/>
    <property type="molecule type" value="Genomic_DNA"/>
</dbReference>
<dbReference type="InterPro" id="IPR002509">
    <property type="entry name" value="NODB_dom"/>
</dbReference>
<dbReference type="PANTHER" id="PTHR10587">
    <property type="entry name" value="GLYCOSYL TRANSFERASE-RELATED"/>
    <property type="match status" value="1"/>
</dbReference>
<feature type="region of interest" description="Disordered" evidence="1">
    <location>
        <begin position="55"/>
        <end position="77"/>
    </location>
</feature>
<dbReference type="Proteomes" id="UP000637513">
    <property type="component" value="Unassembled WGS sequence"/>
</dbReference>
<dbReference type="PANTHER" id="PTHR10587:SF78">
    <property type="entry name" value="PEPTIDOGLYCAN-N-ACETYLMURAMIC ACID DEACETYLASE PDAA"/>
    <property type="match status" value="1"/>
</dbReference>
<gene>
    <name evidence="4" type="ORF">H8700_04890</name>
</gene>
<dbReference type="PROSITE" id="PS51677">
    <property type="entry name" value="NODB"/>
    <property type="match status" value="1"/>
</dbReference>
<keyword evidence="2" id="KW-0812">Transmembrane</keyword>
<dbReference type="InterPro" id="IPR050248">
    <property type="entry name" value="Polysacc_deacetylase_ArnD"/>
</dbReference>
<evidence type="ECO:0000256" key="2">
    <source>
        <dbReference type="SAM" id="Phobius"/>
    </source>
</evidence>
<dbReference type="InterPro" id="IPR011330">
    <property type="entry name" value="Glyco_hydro/deAcase_b/a-brl"/>
</dbReference>